<sequence>MSSPLASRVFYEDKNYDTACEPGARQEENPEPILNHVISTFFPPPVLLLTVSGFFFSEGVHYHYTGWQQQLLEAPSSFTQPANGVVNVIAQESPSPSGRVWKEDIKEPAAQDAGT</sequence>
<feature type="region of interest" description="Disordered" evidence="1">
    <location>
        <begin position="93"/>
        <end position="115"/>
    </location>
</feature>
<feature type="compositionally biased region" description="Basic and acidic residues" evidence="1">
    <location>
        <begin position="100"/>
        <end position="109"/>
    </location>
</feature>
<evidence type="ECO:0000256" key="1">
    <source>
        <dbReference type="SAM" id="MobiDB-lite"/>
    </source>
</evidence>
<proteinExistence type="predicted"/>
<organism evidence="2 3">
    <name type="scientific">Caerostris darwini</name>
    <dbReference type="NCBI Taxonomy" id="1538125"/>
    <lineage>
        <taxon>Eukaryota</taxon>
        <taxon>Metazoa</taxon>
        <taxon>Ecdysozoa</taxon>
        <taxon>Arthropoda</taxon>
        <taxon>Chelicerata</taxon>
        <taxon>Arachnida</taxon>
        <taxon>Araneae</taxon>
        <taxon>Araneomorphae</taxon>
        <taxon>Entelegynae</taxon>
        <taxon>Araneoidea</taxon>
        <taxon>Araneidae</taxon>
        <taxon>Caerostris</taxon>
    </lineage>
</organism>
<dbReference type="EMBL" id="BPLQ01015351">
    <property type="protein sequence ID" value="GIY87565.1"/>
    <property type="molecule type" value="Genomic_DNA"/>
</dbReference>
<dbReference type="Proteomes" id="UP001054837">
    <property type="component" value="Unassembled WGS sequence"/>
</dbReference>
<comment type="caution">
    <text evidence="2">The sequence shown here is derived from an EMBL/GenBank/DDBJ whole genome shotgun (WGS) entry which is preliminary data.</text>
</comment>
<protein>
    <submittedName>
        <fullName evidence="2">Uncharacterized protein</fullName>
    </submittedName>
</protein>
<gene>
    <name evidence="2" type="ORF">CDAR_224561</name>
</gene>
<evidence type="ECO:0000313" key="2">
    <source>
        <dbReference type="EMBL" id="GIY87565.1"/>
    </source>
</evidence>
<reference evidence="2 3" key="1">
    <citation type="submission" date="2021-06" db="EMBL/GenBank/DDBJ databases">
        <title>Caerostris darwini draft genome.</title>
        <authorList>
            <person name="Kono N."/>
            <person name="Arakawa K."/>
        </authorList>
    </citation>
    <scope>NUCLEOTIDE SEQUENCE [LARGE SCALE GENOMIC DNA]</scope>
</reference>
<evidence type="ECO:0000313" key="3">
    <source>
        <dbReference type="Proteomes" id="UP001054837"/>
    </source>
</evidence>
<keyword evidence="3" id="KW-1185">Reference proteome</keyword>
<name>A0AAV4WXE9_9ARAC</name>
<accession>A0AAV4WXE9</accession>
<dbReference type="AlphaFoldDB" id="A0AAV4WXE9"/>